<feature type="non-terminal residue" evidence="7">
    <location>
        <position position="1"/>
    </location>
</feature>
<evidence type="ECO:0000313" key="7">
    <source>
        <dbReference type="EMBL" id="KAJ3100928.1"/>
    </source>
</evidence>
<sequence>KMGLKVLIIGAGNAGPLLALYLQRAGHNPVIYDLFDPARVAERDVPLYFGDVGGAITIATNGQRVLDDARLLDAARAKGSEPFTTTVFSKIDGSAPVALTNFSGNRNATNADGSPAPFYLPFTIMRMHLQRAVGMACNEAGVKYLLRKKLVRIEERRDGVTAFFTDGTSDSGDILVGAEGVHSVTRKAVFGDEYKEVFANIITHVGITELGKGKGLNGEDLDLDNVLTFFNDRTSNHATAFFKTAPNNSAWQILEVNLPAPERVEDDWRPVSDLPKESKRLAILLEAWGGMKDHVEIVRAARRITSTPLYVFQRLPSFYKGRVVLIGDAAHASLPYLGQGGSMALEDAGTLGVLLTELGNDWQTAFRLYNQVRMPRVKRVLDQVEIMKNMSNAWYGHFIVRMIGFAARYLGSLDRITSYDFLDATKAALEKEKTKK</sequence>
<dbReference type="Gene3D" id="3.50.50.60">
    <property type="entry name" value="FAD/NAD(P)-binding domain"/>
    <property type="match status" value="1"/>
</dbReference>
<evidence type="ECO:0000256" key="1">
    <source>
        <dbReference type="ARBA" id="ARBA00007992"/>
    </source>
</evidence>
<feature type="domain" description="FAD-binding" evidence="6">
    <location>
        <begin position="317"/>
        <end position="383"/>
    </location>
</feature>
<keyword evidence="4" id="KW-0560">Oxidoreductase</keyword>
<keyword evidence="3" id="KW-0274">FAD</keyword>
<keyword evidence="2" id="KW-0285">Flavoprotein</keyword>
<comment type="similarity">
    <text evidence="1">Belongs to the paxM FAD-dependent monooxygenase family.</text>
</comment>
<dbReference type="PANTHER" id="PTHR13789:SF309">
    <property type="entry name" value="PUTATIVE (AFU_ORTHOLOGUE AFUA_6G14510)-RELATED"/>
    <property type="match status" value="1"/>
</dbReference>
<name>A0AAD5XCG7_9FUNG</name>
<keyword evidence="8" id="KW-1185">Reference proteome</keyword>
<dbReference type="AlphaFoldDB" id="A0AAD5XCG7"/>
<comment type="caution">
    <text evidence="7">The sequence shown here is derived from an EMBL/GenBank/DDBJ whole genome shotgun (WGS) entry which is preliminary data.</text>
</comment>
<proteinExistence type="inferred from homology"/>
<dbReference type="GO" id="GO:0004497">
    <property type="term" value="F:monooxygenase activity"/>
    <property type="evidence" value="ECO:0007669"/>
    <property type="project" value="UniProtKB-KW"/>
</dbReference>
<dbReference type="Proteomes" id="UP001211907">
    <property type="component" value="Unassembled WGS sequence"/>
</dbReference>
<dbReference type="Pfam" id="PF01494">
    <property type="entry name" value="FAD_binding_3"/>
    <property type="match status" value="2"/>
</dbReference>
<dbReference type="PRINTS" id="PR00420">
    <property type="entry name" value="RNGMNOXGNASE"/>
</dbReference>
<reference evidence="7" key="1">
    <citation type="submission" date="2020-05" db="EMBL/GenBank/DDBJ databases">
        <title>Phylogenomic resolution of chytrid fungi.</title>
        <authorList>
            <person name="Stajich J.E."/>
            <person name="Amses K."/>
            <person name="Simmons R."/>
            <person name="Seto K."/>
            <person name="Myers J."/>
            <person name="Bonds A."/>
            <person name="Quandt C.A."/>
            <person name="Barry K."/>
            <person name="Liu P."/>
            <person name="Grigoriev I."/>
            <person name="Longcore J.E."/>
            <person name="James T.Y."/>
        </authorList>
    </citation>
    <scope>NUCLEOTIDE SEQUENCE</scope>
    <source>
        <strain evidence="7">JEL0513</strain>
    </source>
</reference>
<accession>A0AAD5XCG7</accession>
<evidence type="ECO:0000256" key="5">
    <source>
        <dbReference type="ARBA" id="ARBA00023033"/>
    </source>
</evidence>
<dbReference type="EMBL" id="JADGJH010002253">
    <property type="protein sequence ID" value="KAJ3100928.1"/>
    <property type="molecule type" value="Genomic_DNA"/>
</dbReference>
<dbReference type="InterPro" id="IPR050493">
    <property type="entry name" value="FAD-dep_Monooxygenase_BioMet"/>
</dbReference>
<dbReference type="GO" id="GO:0071949">
    <property type="term" value="F:FAD binding"/>
    <property type="evidence" value="ECO:0007669"/>
    <property type="project" value="InterPro"/>
</dbReference>
<evidence type="ECO:0000313" key="8">
    <source>
        <dbReference type="Proteomes" id="UP001211907"/>
    </source>
</evidence>
<dbReference type="InterPro" id="IPR002938">
    <property type="entry name" value="FAD-bd"/>
</dbReference>
<gene>
    <name evidence="7" type="ORF">HK100_004633</name>
</gene>
<dbReference type="InterPro" id="IPR036188">
    <property type="entry name" value="FAD/NAD-bd_sf"/>
</dbReference>
<evidence type="ECO:0000256" key="2">
    <source>
        <dbReference type="ARBA" id="ARBA00022630"/>
    </source>
</evidence>
<keyword evidence="5" id="KW-0503">Monooxygenase</keyword>
<dbReference type="SUPFAM" id="SSF51905">
    <property type="entry name" value="FAD/NAD(P)-binding domain"/>
    <property type="match status" value="1"/>
</dbReference>
<dbReference type="PANTHER" id="PTHR13789">
    <property type="entry name" value="MONOOXYGENASE"/>
    <property type="match status" value="1"/>
</dbReference>
<evidence type="ECO:0000259" key="6">
    <source>
        <dbReference type="Pfam" id="PF01494"/>
    </source>
</evidence>
<protein>
    <recommendedName>
        <fullName evidence="6">FAD-binding domain-containing protein</fullName>
    </recommendedName>
</protein>
<evidence type="ECO:0000256" key="3">
    <source>
        <dbReference type="ARBA" id="ARBA00022827"/>
    </source>
</evidence>
<evidence type="ECO:0000256" key="4">
    <source>
        <dbReference type="ARBA" id="ARBA00023002"/>
    </source>
</evidence>
<organism evidence="7 8">
    <name type="scientific">Physocladia obscura</name>
    <dbReference type="NCBI Taxonomy" id="109957"/>
    <lineage>
        <taxon>Eukaryota</taxon>
        <taxon>Fungi</taxon>
        <taxon>Fungi incertae sedis</taxon>
        <taxon>Chytridiomycota</taxon>
        <taxon>Chytridiomycota incertae sedis</taxon>
        <taxon>Chytridiomycetes</taxon>
        <taxon>Chytridiales</taxon>
        <taxon>Chytriomycetaceae</taxon>
        <taxon>Physocladia</taxon>
    </lineage>
</organism>
<feature type="domain" description="FAD-binding" evidence="6">
    <location>
        <begin position="5"/>
        <end position="189"/>
    </location>
</feature>